<evidence type="ECO:0000313" key="2">
    <source>
        <dbReference type="Proteomes" id="UP000054018"/>
    </source>
</evidence>
<reference evidence="1 2" key="1">
    <citation type="submission" date="2014-04" db="EMBL/GenBank/DDBJ databases">
        <authorList>
            <consortium name="DOE Joint Genome Institute"/>
            <person name="Kuo A."/>
            <person name="Kohler A."/>
            <person name="Costa M.D."/>
            <person name="Nagy L.G."/>
            <person name="Floudas D."/>
            <person name="Copeland A."/>
            <person name="Barry K.W."/>
            <person name="Cichocki N."/>
            <person name="Veneault-Fourrey C."/>
            <person name="LaButti K."/>
            <person name="Lindquist E.A."/>
            <person name="Lipzen A."/>
            <person name="Lundell T."/>
            <person name="Morin E."/>
            <person name="Murat C."/>
            <person name="Sun H."/>
            <person name="Tunlid A."/>
            <person name="Henrissat B."/>
            <person name="Grigoriev I.V."/>
            <person name="Hibbett D.S."/>
            <person name="Martin F."/>
            <person name="Nordberg H.P."/>
            <person name="Cantor M.N."/>
            <person name="Hua S.X."/>
        </authorList>
    </citation>
    <scope>NUCLEOTIDE SEQUENCE [LARGE SCALE GENOMIC DNA]</scope>
    <source>
        <strain evidence="1 2">441</strain>
    </source>
</reference>
<proteinExistence type="predicted"/>
<organism evidence="1 2">
    <name type="scientific">Pisolithus microcarpus 441</name>
    <dbReference type="NCBI Taxonomy" id="765257"/>
    <lineage>
        <taxon>Eukaryota</taxon>
        <taxon>Fungi</taxon>
        <taxon>Dikarya</taxon>
        <taxon>Basidiomycota</taxon>
        <taxon>Agaricomycotina</taxon>
        <taxon>Agaricomycetes</taxon>
        <taxon>Agaricomycetidae</taxon>
        <taxon>Boletales</taxon>
        <taxon>Sclerodermatineae</taxon>
        <taxon>Pisolithaceae</taxon>
        <taxon>Pisolithus</taxon>
    </lineage>
</organism>
<dbReference type="Proteomes" id="UP000054018">
    <property type="component" value="Unassembled WGS sequence"/>
</dbReference>
<dbReference type="HOGENOM" id="CLU_1917909_0_0_1"/>
<gene>
    <name evidence="1" type="ORF">PISMIDRAFT_605107</name>
</gene>
<reference evidence="2" key="2">
    <citation type="submission" date="2015-01" db="EMBL/GenBank/DDBJ databases">
        <title>Evolutionary Origins and Diversification of the Mycorrhizal Mutualists.</title>
        <authorList>
            <consortium name="DOE Joint Genome Institute"/>
            <consortium name="Mycorrhizal Genomics Consortium"/>
            <person name="Kohler A."/>
            <person name="Kuo A."/>
            <person name="Nagy L.G."/>
            <person name="Floudas D."/>
            <person name="Copeland A."/>
            <person name="Barry K.W."/>
            <person name="Cichocki N."/>
            <person name="Veneault-Fourrey C."/>
            <person name="LaButti K."/>
            <person name="Lindquist E.A."/>
            <person name="Lipzen A."/>
            <person name="Lundell T."/>
            <person name="Morin E."/>
            <person name="Murat C."/>
            <person name="Riley R."/>
            <person name="Ohm R."/>
            <person name="Sun H."/>
            <person name="Tunlid A."/>
            <person name="Henrissat B."/>
            <person name="Grigoriev I.V."/>
            <person name="Hibbett D.S."/>
            <person name="Martin F."/>
        </authorList>
    </citation>
    <scope>NUCLEOTIDE SEQUENCE [LARGE SCALE GENOMIC DNA]</scope>
    <source>
        <strain evidence="2">441</strain>
    </source>
</reference>
<accession>A0A0D0A7R5</accession>
<dbReference type="AlphaFoldDB" id="A0A0D0A7R5"/>
<dbReference type="EMBL" id="KN833693">
    <property type="protein sequence ID" value="KIK28103.1"/>
    <property type="molecule type" value="Genomic_DNA"/>
</dbReference>
<protein>
    <submittedName>
        <fullName evidence="1">Uncharacterized protein</fullName>
    </submittedName>
</protein>
<sequence>MPILIFVMHRRRTPSHRSILLLNLLPMTHSNSPVIVDCAFQRRFIRNSSIITIDIHTKRPSKFPICRRRASSSKKVCWFCSRGTFARGTLSPSPRYHRIFHRTVALTLCSQIPQIFLALTLGLRSQSRHAEP</sequence>
<evidence type="ECO:0000313" key="1">
    <source>
        <dbReference type="EMBL" id="KIK28103.1"/>
    </source>
</evidence>
<name>A0A0D0A7R5_9AGAM</name>
<keyword evidence="2" id="KW-1185">Reference proteome</keyword>